<dbReference type="InterPro" id="IPR013783">
    <property type="entry name" value="Ig-like_fold"/>
</dbReference>
<sequence length="929" mass="97330">MAFDVDGYRARVVDPARRSGVPADPFLRYALDDVTATSPVRFSARVDEVVRYWRTLQLKKTYATVADALLAAHAQLEAEGRLTPAFFRQERDRLRKTESDRLDRLVRSLAAAGPCVTEAMVDALVADVAGVFDRAAVLAALGRHRVRLVQPGWVVPDGPPTPRARSLRVPLGTLGLRLSADLVLGVDEVRAGFHLRGGFRLAARGESVTQPRVDAARRARAGSPQDERKTAAENVFAIVAAATRGGPGLDYDALVRWEVAEALRGRVAAGWPAPAVADEAVALGLVRAEADEFAVLLVEAARAARTGGDPLQEVHEALAGGQLRLAARLLAAVPAADGGDQLVELRTRIASAVARVDRLARDAGRASAAGRSEAAAELLAEAVEIAADDEDLADRLRAIPPPPPTDVVAAVDGGRVTVRWAPSAARTGQVTYRLVRVATGAAASPESADRVADTRANTAVDPDPPLGEPARYAVFACRKDGIWSADASAAPVLLVPDVEELTVAATDRSVRGSWRAHPAVREVAVVRREKPAAAGAARGQLPASPVLVRASPAGFEDVDVRRDTTYEYTVRAVYLGRDGTRRQSPGRVALARPQRPPEPVRDLVVDLRAEPRGDGPAAVTAVASWTPPRAGAVEIRLAGSAPAWTVGDQVPADRAGRHGMVAPGSPTRRPDGRVALRIDPRRGRCYVTALTAVPAGATVAVGNTVPVSLVDAVTALVATRFGDTVRLRWDWPEGAGLARVEWWPTGAPGPAAGGLDGRAGPAGGGLVGGGRVDLRLRRYVDDGGAEITVGPGAVTISVRTVAGADGTETASPAVTVAVPGRAIEVTYTVRQAGLPGRRRLVVTLTPEATCRLPPLVVVGRPDGILPLDASRGTVVAALAARDVVARQPVDIPLEAAWKSPPGLACFVDGGAAPDPEAARVTLVRSRGMR</sequence>
<comment type="caution">
    <text evidence="3">The sequence shown here is derived from an EMBL/GenBank/DDBJ whole genome shotgun (WGS) entry which is preliminary data.</text>
</comment>
<dbReference type="Pfam" id="PF25833">
    <property type="entry name" value="Fn3_SaeA_3rd"/>
    <property type="match status" value="1"/>
</dbReference>
<evidence type="ECO:0000256" key="1">
    <source>
        <dbReference type="SAM" id="MobiDB-lite"/>
    </source>
</evidence>
<proteinExistence type="predicted"/>
<evidence type="ECO:0000313" key="3">
    <source>
        <dbReference type="EMBL" id="MBL7630712.1"/>
    </source>
</evidence>
<dbReference type="SMART" id="SM00060">
    <property type="entry name" value="FN3"/>
    <property type="match status" value="2"/>
</dbReference>
<feature type="domain" description="Fibronectin type-III" evidence="2">
    <location>
        <begin position="710"/>
        <end position="808"/>
    </location>
</feature>
<dbReference type="Proteomes" id="UP000604475">
    <property type="component" value="Unassembled WGS sequence"/>
</dbReference>
<accession>A0A937RIB7</accession>
<dbReference type="GO" id="GO:0005975">
    <property type="term" value="P:carbohydrate metabolic process"/>
    <property type="evidence" value="ECO:0007669"/>
    <property type="project" value="UniProtKB-ARBA"/>
</dbReference>
<dbReference type="InterPro" id="IPR058691">
    <property type="entry name" value="Fn3_SaeA_1st"/>
</dbReference>
<dbReference type="EMBL" id="JAEACQ010000253">
    <property type="protein sequence ID" value="MBL7630712.1"/>
    <property type="molecule type" value="Genomic_DNA"/>
</dbReference>
<dbReference type="Gene3D" id="2.60.40.10">
    <property type="entry name" value="Immunoglobulins"/>
    <property type="match status" value="1"/>
</dbReference>
<name>A0A937RIB7_9ACTN</name>
<organism evidence="3 4">
    <name type="scientific">Frankia nepalensis</name>
    <dbReference type="NCBI Taxonomy" id="1836974"/>
    <lineage>
        <taxon>Bacteria</taxon>
        <taxon>Bacillati</taxon>
        <taxon>Actinomycetota</taxon>
        <taxon>Actinomycetes</taxon>
        <taxon>Frankiales</taxon>
        <taxon>Frankiaceae</taxon>
        <taxon>Frankia</taxon>
    </lineage>
</organism>
<dbReference type="InterPro" id="IPR003961">
    <property type="entry name" value="FN3_dom"/>
</dbReference>
<keyword evidence="4" id="KW-1185">Reference proteome</keyword>
<reference evidence="3" key="1">
    <citation type="submission" date="2020-12" db="EMBL/GenBank/DDBJ databases">
        <title>Genomic characterization of non-nitrogen-fixing Frankia strains.</title>
        <authorList>
            <person name="Carlos-Shanley C."/>
            <person name="Guerra T."/>
            <person name="Hahn D."/>
        </authorList>
    </citation>
    <scope>NUCLEOTIDE SEQUENCE</scope>
    <source>
        <strain evidence="3">CN6</strain>
    </source>
</reference>
<dbReference type="AlphaFoldDB" id="A0A937RIB7"/>
<evidence type="ECO:0000259" key="2">
    <source>
        <dbReference type="SMART" id="SM00060"/>
    </source>
</evidence>
<feature type="domain" description="Fibronectin type-III" evidence="2">
    <location>
        <begin position="400"/>
        <end position="579"/>
    </location>
</feature>
<gene>
    <name evidence="3" type="ORF">I7412_26850</name>
</gene>
<feature type="region of interest" description="Disordered" evidence="1">
    <location>
        <begin position="651"/>
        <end position="672"/>
    </location>
</feature>
<dbReference type="Pfam" id="PF25832">
    <property type="entry name" value="Fn3_SaeA_2nd"/>
    <property type="match status" value="1"/>
</dbReference>
<dbReference type="RefSeq" id="WP_203010330.1">
    <property type="nucleotide sequence ID" value="NZ_JADWYU010000165.1"/>
</dbReference>
<evidence type="ECO:0000313" key="4">
    <source>
        <dbReference type="Proteomes" id="UP000604475"/>
    </source>
</evidence>
<dbReference type="InterPro" id="IPR058692">
    <property type="entry name" value="Fn3_SaeA_2nd"/>
</dbReference>
<protein>
    <recommendedName>
        <fullName evidence="2">Fibronectin type-III domain-containing protein</fullName>
    </recommendedName>
</protein>